<dbReference type="SUPFAM" id="SSF57667">
    <property type="entry name" value="beta-beta-alpha zinc fingers"/>
    <property type="match status" value="1"/>
</dbReference>
<evidence type="ECO:0000256" key="5">
    <source>
        <dbReference type="ARBA" id="ARBA00023242"/>
    </source>
</evidence>
<evidence type="ECO:0000256" key="3">
    <source>
        <dbReference type="ARBA" id="ARBA00022771"/>
    </source>
</evidence>
<dbReference type="Proteomes" id="UP000026915">
    <property type="component" value="Chromosome 10"/>
</dbReference>
<evidence type="ECO:0000256" key="2">
    <source>
        <dbReference type="ARBA" id="ARBA00022723"/>
    </source>
</evidence>
<keyword evidence="10" id="KW-1185">Reference proteome</keyword>
<feature type="compositionally biased region" description="Basic and acidic residues" evidence="7">
    <location>
        <begin position="119"/>
        <end position="135"/>
    </location>
</feature>
<comment type="subcellular location">
    <subcellularLocation>
        <location evidence="1">Nucleus</location>
    </subcellularLocation>
</comment>
<feature type="region of interest" description="Disordered" evidence="7">
    <location>
        <begin position="112"/>
        <end position="135"/>
    </location>
</feature>
<dbReference type="EMBL" id="CM001888">
    <property type="protein sequence ID" value="EOY19580.1"/>
    <property type="molecule type" value="Genomic_DNA"/>
</dbReference>
<gene>
    <name evidence="9" type="ORF">TCM_044725</name>
</gene>
<feature type="compositionally biased region" description="Polar residues" evidence="7">
    <location>
        <begin position="299"/>
        <end position="310"/>
    </location>
</feature>
<dbReference type="GO" id="GO:0009788">
    <property type="term" value="P:negative regulation of abscisic acid-activated signaling pathway"/>
    <property type="evidence" value="ECO:0007669"/>
    <property type="project" value="InterPro"/>
</dbReference>
<dbReference type="InterPro" id="IPR044246">
    <property type="entry name" value="ZFP3-like"/>
</dbReference>
<feature type="domain" description="C2H2-type" evidence="8">
    <location>
        <begin position="141"/>
        <end position="168"/>
    </location>
</feature>
<dbReference type="AlphaFoldDB" id="A0A061FQI6"/>
<dbReference type="STRING" id="3641.A0A061FQI6"/>
<dbReference type="PROSITE" id="PS50157">
    <property type="entry name" value="ZINC_FINGER_C2H2_2"/>
    <property type="match status" value="1"/>
</dbReference>
<reference evidence="9 10" key="1">
    <citation type="journal article" date="2013" name="Genome Biol.">
        <title>The genome sequence of the most widely cultivated cacao type and its use to identify candidate genes regulating pod color.</title>
        <authorList>
            <person name="Motamayor J.C."/>
            <person name="Mockaitis K."/>
            <person name="Schmutz J."/>
            <person name="Haiminen N."/>
            <person name="Iii D.L."/>
            <person name="Cornejo O."/>
            <person name="Findley S.D."/>
            <person name="Zheng P."/>
            <person name="Utro F."/>
            <person name="Royaert S."/>
            <person name="Saski C."/>
            <person name="Jenkins J."/>
            <person name="Podicheti R."/>
            <person name="Zhao M."/>
            <person name="Scheffler B.E."/>
            <person name="Stack J.C."/>
            <person name="Feltus F.A."/>
            <person name="Mustiga G.M."/>
            <person name="Amores F."/>
            <person name="Phillips W."/>
            <person name="Marelli J.P."/>
            <person name="May G.D."/>
            <person name="Shapiro H."/>
            <person name="Ma J."/>
            <person name="Bustamante C.D."/>
            <person name="Schnell R.J."/>
            <person name="Main D."/>
            <person name="Gilbert D."/>
            <person name="Parida L."/>
            <person name="Kuhn D.N."/>
        </authorList>
    </citation>
    <scope>NUCLEOTIDE SEQUENCE [LARGE SCALE GENOMIC DNA]</scope>
    <source>
        <strain evidence="10">cv. Matina 1-6</strain>
    </source>
</reference>
<proteinExistence type="predicted"/>
<dbReference type="eggNOG" id="ENOG502S3I6">
    <property type="taxonomic scope" value="Eukaryota"/>
</dbReference>
<name>A0A061FQI6_THECC</name>
<dbReference type="GO" id="GO:0005634">
    <property type="term" value="C:nucleus"/>
    <property type="evidence" value="ECO:0007669"/>
    <property type="project" value="UniProtKB-SubCell"/>
</dbReference>
<organism evidence="9 10">
    <name type="scientific">Theobroma cacao</name>
    <name type="common">Cacao</name>
    <name type="synonym">Cocoa</name>
    <dbReference type="NCBI Taxonomy" id="3641"/>
    <lineage>
        <taxon>Eukaryota</taxon>
        <taxon>Viridiplantae</taxon>
        <taxon>Streptophyta</taxon>
        <taxon>Embryophyta</taxon>
        <taxon>Tracheophyta</taxon>
        <taxon>Spermatophyta</taxon>
        <taxon>Magnoliopsida</taxon>
        <taxon>eudicotyledons</taxon>
        <taxon>Gunneridae</taxon>
        <taxon>Pentapetalae</taxon>
        <taxon>rosids</taxon>
        <taxon>malvids</taxon>
        <taxon>Malvales</taxon>
        <taxon>Malvaceae</taxon>
        <taxon>Byttnerioideae</taxon>
        <taxon>Theobroma</taxon>
    </lineage>
</organism>
<keyword evidence="3 6" id="KW-0863">Zinc-finger</keyword>
<evidence type="ECO:0000256" key="6">
    <source>
        <dbReference type="PROSITE-ProRule" id="PRU00042"/>
    </source>
</evidence>
<evidence type="ECO:0000313" key="10">
    <source>
        <dbReference type="Proteomes" id="UP000026915"/>
    </source>
</evidence>
<dbReference type="HOGENOM" id="CLU_078088_1_0_1"/>
<keyword evidence="4" id="KW-0862">Zinc</keyword>
<feature type="compositionally biased region" description="Basic and acidic residues" evidence="7">
    <location>
        <begin position="311"/>
        <end position="321"/>
    </location>
</feature>
<evidence type="ECO:0000256" key="1">
    <source>
        <dbReference type="ARBA" id="ARBA00004123"/>
    </source>
</evidence>
<evidence type="ECO:0000256" key="4">
    <source>
        <dbReference type="ARBA" id="ARBA00022833"/>
    </source>
</evidence>
<feature type="region of interest" description="Disordered" evidence="7">
    <location>
        <begin position="292"/>
        <end position="321"/>
    </location>
</feature>
<evidence type="ECO:0000259" key="8">
    <source>
        <dbReference type="PROSITE" id="PS50157"/>
    </source>
</evidence>
<dbReference type="PANTHER" id="PTHR47287:SF9">
    <property type="entry name" value="ZINC FINGER PROTEIN 4-LIKE"/>
    <property type="match status" value="1"/>
</dbReference>
<evidence type="ECO:0000256" key="7">
    <source>
        <dbReference type="SAM" id="MobiDB-lite"/>
    </source>
</evidence>
<dbReference type="InterPro" id="IPR013087">
    <property type="entry name" value="Znf_C2H2_type"/>
</dbReference>
<dbReference type="PANTHER" id="PTHR47287">
    <property type="entry name" value="C2H2 AND C2HC ZINC FINGERS SUPERFAMILY PROTEIN"/>
    <property type="match status" value="1"/>
</dbReference>
<keyword evidence="5" id="KW-0539">Nucleus</keyword>
<dbReference type="GO" id="GO:0008270">
    <property type="term" value="F:zinc ion binding"/>
    <property type="evidence" value="ECO:0007669"/>
    <property type="project" value="UniProtKB-KW"/>
</dbReference>
<dbReference type="Gramene" id="EOY19580">
    <property type="protein sequence ID" value="EOY19580"/>
    <property type="gene ID" value="TCM_044725"/>
</dbReference>
<dbReference type="InParanoid" id="A0A061FQI6"/>
<dbReference type="OMA" id="CKDGAGM"/>
<evidence type="ECO:0000313" key="9">
    <source>
        <dbReference type="EMBL" id="EOY19580.1"/>
    </source>
</evidence>
<protein>
    <submittedName>
        <fullName evidence="9">C2H2 and C2HC zinc fingers superfamily protein, putative</fullName>
    </submittedName>
</protein>
<keyword evidence="2" id="KW-0479">Metal-binding</keyword>
<sequence>MLPIYLLVYVDNIILSGRLFSQLDNFILELDNEFSTKCFGQIHYFLAMVIISAELCPSEASSISATLEGVTPNKVNEAAKASESSLGILLDLKLFSDDSLCKPKIELNLFNPMSPTSSHSKDSGDHQTLREKRSDDSNRVFSCNYCKREFSTSQALGGHQNAHKQERALAKRRQGMDVNGFGFPPYPYNPYSTISPHPFYGSLNRSPLGVRLDSMIHKPSYPWTSIGGFHHLGHGWSSQAILTPPRPTISERLSMNNGGFGISGPSSSSRFQETGAPCSFSDISQANVATNKAARSDYLQPSNPSGSDNNDASKIDLSLKL</sequence>
<feature type="region of interest" description="Disordered" evidence="7">
    <location>
        <begin position="251"/>
        <end position="276"/>
    </location>
</feature>
<dbReference type="Pfam" id="PF13912">
    <property type="entry name" value="zf-C2H2_6"/>
    <property type="match status" value="1"/>
</dbReference>
<dbReference type="Gene3D" id="3.30.160.60">
    <property type="entry name" value="Classic Zinc Finger"/>
    <property type="match status" value="1"/>
</dbReference>
<dbReference type="PROSITE" id="PS00028">
    <property type="entry name" value="ZINC_FINGER_C2H2_1"/>
    <property type="match status" value="1"/>
</dbReference>
<dbReference type="InterPro" id="IPR036236">
    <property type="entry name" value="Znf_C2H2_sf"/>
</dbReference>
<accession>A0A061FQI6</accession>